<keyword evidence="9" id="KW-0812">Transmembrane</keyword>
<dbReference type="EMBL" id="JAUSVF010000001">
    <property type="protein sequence ID" value="MDQ0318964.1"/>
    <property type="molecule type" value="Genomic_DNA"/>
</dbReference>
<evidence type="ECO:0000256" key="8">
    <source>
        <dbReference type="RuleBase" id="RU000417"/>
    </source>
</evidence>
<dbReference type="Gene3D" id="3.40.50.150">
    <property type="entry name" value="Vaccinia Virus protein VP39"/>
    <property type="match status" value="1"/>
</dbReference>
<evidence type="ECO:0000256" key="7">
    <source>
        <dbReference type="RuleBase" id="RU000416"/>
    </source>
</evidence>
<evidence type="ECO:0000313" key="10">
    <source>
        <dbReference type="EMBL" id="MDQ0318964.1"/>
    </source>
</evidence>
<dbReference type="GO" id="GO:0003886">
    <property type="term" value="F:DNA (cytosine-5-)-methyltransferase activity"/>
    <property type="evidence" value="ECO:0007669"/>
    <property type="project" value="UniProtKB-EC"/>
</dbReference>
<comment type="catalytic activity">
    <reaction evidence="5 8">
        <text>a 2'-deoxycytidine in DNA + S-adenosyl-L-methionine = a 5-methyl-2'-deoxycytidine in DNA + S-adenosyl-L-homocysteine + H(+)</text>
        <dbReference type="Rhea" id="RHEA:13681"/>
        <dbReference type="Rhea" id="RHEA-COMP:11369"/>
        <dbReference type="Rhea" id="RHEA-COMP:11370"/>
        <dbReference type="ChEBI" id="CHEBI:15378"/>
        <dbReference type="ChEBI" id="CHEBI:57856"/>
        <dbReference type="ChEBI" id="CHEBI:59789"/>
        <dbReference type="ChEBI" id="CHEBI:85452"/>
        <dbReference type="ChEBI" id="CHEBI:85454"/>
        <dbReference type="EC" id="2.1.1.37"/>
    </reaction>
</comment>
<dbReference type="InterPro" id="IPR018117">
    <property type="entry name" value="C5_DNA_meth_AS"/>
</dbReference>
<evidence type="ECO:0000313" key="11">
    <source>
        <dbReference type="Proteomes" id="UP001230207"/>
    </source>
</evidence>
<dbReference type="InterPro" id="IPR001525">
    <property type="entry name" value="C5_MeTfrase"/>
</dbReference>
<dbReference type="SUPFAM" id="SSF53335">
    <property type="entry name" value="S-adenosyl-L-methionine-dependent methyltransferases"/>
    <property type="match status" value="1"/>
</dbReference>
<dbReference type="InterPro" id="IPR031303">
    <property type="entry name" value="C5_meth_CS"/>
</dbReference>
<dbReference type="PROSITE" id="PS51257">
    <property type="entry name" value="PROKAR_LIPOPROTEIN"/>
    <property type="match status" value="1"/>
</dbReference>
<evidence type="ECO:0000256" key="6">
    <source>
        <dbReference type="PROSITE-ProRule" id="PRU01016"/>
    </source>
</evidence>
<keyword evidence="9" id="KW-0472">Membrane</keyword>
<organism evidence="10 11">
    <name type="scientific">Pararhizobium capsulatum DSM 1112</name>
    <dbReference type="NCBI Taxonomy" id="1121113"/>
    <lineage>
        <taxon>Bacteria</taxon>
        <taxon>Pseudomonadati</taxon>
        <taxon>Pseudomonadota</taxon>
        <taxon>Alphaproteobacteria</taxon>
        <taxon>Hyphomicrobiales</taxon>
        <taxon>Rhizobiaceae</taxon>
        <taxon>Rhizobium/Agrobacterium group</taxon>
        <taxon>Pararhizobium</taxon>
    </lineage>
</organism>
<name>A0ABU0BL47_9HYPH</name>
<evidence type="ECO:0000256" key="1">
    <source>
        <dbReference type="ARBA" id="ARBA00022603"/>
    </source>
</evidence>
<comment type="caution">
    <text evidence="10">The sequence shown here is derived from an EMBL/GenBank/DDBJ whole genome shotgun (WGS) entry which is preliminary data.</text>
</comment>
<proteinExistence type="inferred from homology"/>
<keyword evidence="1 6" id="KW-0489">Methyltransferase</keyword>
<dbReference type="PROSITE" id="PS00094">
    <property type="entry name" value="C5_MTASE_1"/>
    <property type="match status" value="1"/>
</dbReference>
<evidence type="ECO:0000256" key="2">
    <source>
        <dbReference type="ARBA" id="ARBA00022679"/>
    </source>
</evidence>
<dbReference type="Gene3D" id="3.90.120.10">
    <property type="entry name" value="DNA Methylase, subunit A, domain 2"/>
    <property type="match status" value="1"/>
</dbReference>
<feature type="transmembrane region" description="Helical" evidence="9">
    <location>
        <begin position="12"/>
        <end position="29"/>
    </location>
</feature>
<dbReference type="RefSeq" id="WP_307227466.1">
    <property type="nucleotide sequence ID" value="NZ_JAUSVF010000001.1"/>
</dbReference>
<dbReference type="InterPro" id="IPR050390">
    <property type="entry name" value="C5-Methyltransferase"/>
</dbReference>
<comment type="similarity">
    <text evidence="6 7">Belongs to the class I-like SAM-binding methyltransferase superfamily. C5-methyltransferase family.</text>
</comment>
<evidence type="ECO:0000256" key="3">
    <source>
        <dbReference type="ARBA" id="ARBA00022691"/>
    </source>
</evidence>
<dbReference type="PRINTS" id="PR00105">
    <property type="entry name" value="C5METTRFRASE"/>
</dbReference>
<dbReference type="GO" id="GO:0032259">
    <property type="term" value="P:methylation"/>
    <property type="evidence" value="ECO:0007669"/>
    <property type="project" value="UniProtKB-KW"/>
</dbReference>
<dbReference type="CDD" id="cd00315">
    <property type="entry name" value="Cyt_C5_DNA_methylase"/>
    <property type="match status" value="1"/>
</dbReference>
<evidence type="ECO:0000256" key="9">
    <source>
        <dbReference type="SAM" id="Phobius"/>
    </source>
</evidence>
<dbReference type="PROSITE" id="PS51679">
    <property type="entry name" value="SAM_MT_C5"/>
    <property type="match status" value="1"/>
</dbReference>
<keyword evidence="2 6" id="KW-0808">Transferase</keyword>
<feature type="active site" evidence="6">
    <location>
        <position position="104"/>
    </location>
</feature>
<dbReference type="PANTHER" id="PTHR10629">
    <property type="entry name" value="CYTOSINE-SPECIFIC METHYLTRANSFERASE"/>
    <property type="match status" value="1"/>
</dbReference>
<dbReference type="NCBIfam" id="TIGR00675">
    <property type="entry name" value="dcm"/>
    <property type="match status" value="1"/>
</dbReference>
<keyword evidence="3 6" id="KW-0949">S-adenosyl-L-methionine</keyword>
<dbReference type="PANTHER" id="PTHR10629:SF52">
    <property type="entry name" value="DNA (CYTOSINE-5)-METHYLTRANSFERASE 1"/>
    <property type="match status" value="1"/>
</dbReference>
<dbReference type="EC" id="2.1.1.37" evidence="8"/>
<dbReference type="PROSITE" id="PS00095">
    <property type="entry name" value="C5_MTASE_2"/>
    <property type="match status" value="1"/>
</dbReference>
<keyword evidence="9" id="KW-1133">Transmembrane helix</keyword>
<keyword evidence="4" id="KW-0680">Restriction system</keyword>
<sequence length="351" mass="38308">MDEPLRRVGRRAMAGTFFFCSCMFMYGGPPMSLTSLEMCAGAGGQARGLELAGFDHSGVVEIDRDCCETLRLNRKQWTVHEEDLSLFDGTGYKGIDLLAGGLPCPPFSVAGKQLGDKDERNLFPAAIRLVDETRPKAVMIENVRGFLSAVFEDYRGFIKGELKKLGYDAHWRLFNASDYGVPQLRPRVLIVALRDDIKDNFEWPSPSPFDAPTVGETLVDLMAANGWKGAKAWAKRANDVAPTLVGGSKKHGGPDLGPTRARTAWATLGVNGKSIAEEAPERDFVGMPRLTVRMAARIQGFDDQWQFTGKKTAAYRQVGNAFPPPVAKAVASKIREAIETRASRPVSALAG</sequence>
<evidence type="ECO:0000256" key="4">
    <source>
        <dbReference type="ARBA" id="ARBA00022747"/>
    </source>
</evidence>
<accession>A0ABU0BL47</accession>
<dbReference type="InterPro" id="IPR029063">
    <property type="entry name" value="SAM-dependent_MTases_sf"/>
</dbReference>
<reference evidence="10 11" key="1">
    <citation type="submission" date="2023-07" db="EMBL/GenBank/DDBJ databases">
        <title>Genomic Encyclopedia of Type Strains, Phase IV (KMG-IV): sequencing the most valuable type-strain genomes for metagenomic binning, comparative biology and taxonomic classification.</title>
        <authorList>
            <person name="Goeker M."/>
        </authorList>
    </citation>
    <scope>NUCLEOTIDE SEQUENCE [LARGE SCALE GENOMIC DNA]</scope>
    <source>
        <strain evidence="10 11">DSM 1112</strain>
    </source>
</reference>
<evidence type="ECO:0000256" key="5">
    <source>
        <dbReference type="ARBA" id="ARBA00047422"/>
    </source>
</evidence>
<dbReference type="Pfam" id="PF00145">
    <property type="entry name" value="DNA_methylase"/>
    <property type="match status" value="1"/>
</dbReference>
<dbReference type="Proteomes" id="UP001230207">
    <property type="component" value="Unassembled WGS sequence"/>
</dbReference>
<gene>
    <name evidence="10" type="ORF">QO002_001102</name>
</gene>
<keyword evidence="11" id="KW-1185">Reference proteome</keyword>
<protein>
    <recommendedName>
        <fullName evidence="8">Cytosine-specific methyltransferase</fullName>
        <ecNumber evidence="8">2.1.1.37</ecNumber>
    </recommendedName>
</protein>